<keyword evidence="6 8" id="KW-0413">Isomerase</keyword>
<dbReference type="CDD" id="cd09019">
    <property type="entry name" value="galactose_mutarotase_like"/>
    <property type="match status" value="1"/>
</dbReference>
<evidence type="ECO:0000256" key="11">
    <source>
        <dbReference type="PIRSR" id="PIRSR005096-3"/>
    </source>
</evidence>
<comment type="subunit">
    <text evidence="4">Monomer.</text>
</comment>
<organism evidence="12 13">
    <name type="scientific">Solitalea longa</name>
    <dbReference type="NCBI Taxonomy" id="2079460"/>
    <lineage>
        <taxon>Bacteria</taxon>
        <taxon>Pseudomonadati</taxon>
        <taxon>Bacteroidota</taxon>
        <taxon>Sphingobacteriia</taxon>
        <taxon>Sphingobacteriales</taxon>
        <taxon>Sphingobacteriaceae</taxon>
        <taxon>Solitalea</taxon>
    </lineage>
</organism>
<comment type="similarity">
    <text evidence="3 8">Belongs to the aldose epimerase family.</text>
</comment>
<dbReference type="InterPro" id="IPR008183">
    <property type="entry name" value="Aldose_1/G6P_1-epimerase"/>
</dbReference>
<evidence type="ECO:0000256" key="5">
    <source>
        <dbReference type="ARBA" id="ARBA00022837"/>
    </source>
</evidence>
<dbReference type="AlphaFoldDB" id="A0A2S5A4K2"/>
<sequence>MQITREDNGKANNGQKLECITLENDHKTKLKVTNYGAIIMSIVVNDKNQHPVDVVLGFDKVEDYFTDSYLKNDYPYFGAVIGRYANRIKDGKFTLQGKDYQLAQTLGNDCLHGGVEGFDKKVWEIVEVKHEPYPSVTMKYVSPDGEENFPGNLTVLLTFSLNNDNEVGLEYETTTDKTTIFNLTHHEYFNLNDGEGIVDDYLLNINASSYLAQDENLVTNGNLVQTAGTVHDFKMEKPIGRDMDKKLGYDQSFVIQKPEREYGFAAGAKSLKSGIGIEILTTDPIVHLYTATFVPKMTGKNHRQYGPYSAFCLETQYHPNAINITSFPCTVINPGEKKYSKTVYKFRVEK</sequence>
<dbReference type="InterPro" id="IPR014718">
    <property type="entry name" value="GH-type_carb-bd"/>
</dbReference>
<dbReference type="InterPro" id="IPR047215">
    <property type="entry name" value="Galactose_mutarotase-like"/>
</dbReference>
<dbReference type="InterPro" id="IPR011013">
    <property type="entry name" value="Gal_mutarotase_sf_dom"/>
</dbReference>
<comment type="catalytic activity">
    <reaction evidence="8">
        <text>alpha-D-glucose = beta-D-glucose</text>
        <dbReference type="Rhea" id="RHEA:10264"/>
        <dbReference type="ChEBI" id="CHEBI:15903"/>
        <dbReference type="ChEBI" id="CHEBI:17925"/>
        <dbReference type="EC" id="5.1.3.3"/>
    </reaction>
</comment>
<dbReference type="PANTHER" id="PTHR10091:SF0">
    <property type="entry name" value="GALACTOSE MUTAROTASE"/>
    <property type="match status" value="1"/>
</dbReference>
<dbReference type="OrthoDB" id="9779408at2"/>
<reference evidence="12 13" key="1">
    <citation type="submission" date="2018-01" db="EMBL/GenBank/DDBJ databases">
        <authorList>
            <person name="Gaut B.S."/>
            <person name="Morton B.R."/>
            <person name="Clegg M.T."/>
            <person name="Duvall M.R."/>
        </authorList>
    </citation>
    <scope>NUCLEOTIDE SEQUENCE [LARGE SCALE GENOMIC DNA]</scope>
    <source>
        <strain evidence="12 13">HR-AV</strain>
    </source>
</reference>
<name>A0A2S5A4K2_9SPHI</name>
<keyword evidence="13" id="KW-1185">Reference proteome</keyword>
<dbReference type="NCBIfam" id="NF008277">
    <property type="entry name" value="PRK11055.1"/>
    <property type="match status" value="1"/>
</dbReference>
<evidence type="ECO:0000256" key="8">
    <source>
        <dbReference type="PIRNR" id="PIRNR005096"/>
    </source>
</evidence>
<evidence type="ECO:0000256" key="1">
    <source>
        <dbReference type="ARBA" id="ARBA00001913"/>
    </source>
</evidence>
<comment type="pathway">
    <text evidence="2 8">Carbohydrate metabolism; hexose metabolism.</text>
</comment>
<dbReference type="Pfam" id="PF01263">
    <property type="entry name" value="Aldose_epim"/>
    <property type="match status" value="1"/>
</dbReference>
<dbReference type="EC" id="5.1.3.3" evidence="8"/>
<keyword evidence="5" id="KW-0106">Calcium</keyword>
<dbReference type="PANTHER" id="PTHR10091">
    <property type="entry name" value="ALDOSE-1-EPIMERASE"/>
    <property type="match status" value="1"/>
</dbReference>
<dbReference type="GO" id="GO:0006006">
    <property type="term" value="P:glucose metabolic process"/>
    <property type="evidence" value="ECO:0007669"/>
    <property type="project" value="TreeGrafter"/>
</dbReference>
<dbReference type="GO" id="GO:0030246">
    <property type="term" value="F:carbohydrate binding"/>
    <property type="evidence" value="ECO:0007669"/>
    <property type="project" value="InterPro"/>
</dbReference>
<evidence type="ECO:0000256" key="10">
    <source>
        <dbReference type="PIRSR" id="PIRSR005096-2"/>
    </source>
</evidence>
<dbReference type="SUPFAM" id="SSF74650">
    <property type="entry name" value="Galactose mutarotase-like"/>
    <property type="match status" value="1"/>
</dbReference>
<dbReference type="GO" id="GO:0004034">
    <property type="term" value="F:aldose 1-epimerase activity"/>
    <property type="evidence" value="ECO:0007669"/>
    <property type="project" value="UniProtKB-EC"/>
</dbReference>
<evidence type="ECO:0000313" key="13">
    <source>
        <dbReference type="Proteomes" id="UP000236893"/>
    </source>
</evidence>
<dbReference type="UniPathway" id="UPA00242"/>
<dbReference type="EMBL" id="PQVF01000005">
    <property type="protein sequence ID" value="POY37033.1"/>
    <property type="molecule type" value="Genomic_DNA"/>
</dbReference>
<feature type="binding site" evidence="10">
    <location>
        <position position="250"/>
    </location>
    <ligand>
        <name>beta-D-galactose</name>
        <dbReference type="ChEBI" id="CHEBI:27667"/>
    </ligand>
</feature>
<protein>
    <recommendedName>
        <fullName evidence="8">Aldose 1-epimerase</fullName>
        <ecNumber evidence="8">5.1.3.3</ecNumber>
    </recommendedName>
</protein>
<accession>A0A2S5A4K2</accession>
<dbReference type="PIRSF" id="PIRSF005096">
    <property type="entry name" value="GALM"/>
    <property type="match status" value="1"/>
</dbReference>
<feature type="active site" description="Proton acceptor" evidence="9">
    <location>
        <position position="314"/>
    </location>
</feature>
<gene>
    <name evidence="12" type="ORF">C3K47_08215</name>
</gene>
<evidence type="ECO:0000256" key="2">
    <source>
        <dbReference type="ARBA" id="ARBA00005028"/>
    </source>
</evidence>
<comment type="caution">
    <text evidence="12">The sequence shown here is derived from an EMBL/GenBank/DDBJ whole genome shotgun (WGS) entry which is preliminary data.</text>
</comment>
<comment type="cofactor">
    <cofactor evidence="1">
        <name>Ca(2+)</name>
        <dbReference type="ChEBI" id="CHEBI:29108"/>
    </cofactor>
</comment>
<feature type="active site" description="Proton donor" evidence="9">
    <location>
        <position position="186"/>
    </location>
</feature>
<evidence type="ECO:0000256" key="3">
    <source>
        <dbReference type="ARBA" id="ARBA00006206"/>
    </source>
</evidence>
<feature type="binding site" evidence="11">
    <location>
        <begin position="186"/>
        <end position="188"/>
    </location>
    <ligand>
        <name>beta-D-galactose</name>
        <dbReference type="ChEBI" id="CHEBI:27667"/>
    </ligand>
</feature>
<dbReference type="InterPro" id="IPR015443">
    <property type="entry name" value="Aldose_1-epimerase"/>
</dbReference>
<evidence type="ECO:0000313" key="12">
    <source>
        <dbReference type="EMBL" id="POY37033.1"/>
    </source>
</evidence>
<dbReference type="Proteomes" id="UP000236893">
    <property type="component" value="Unassembled WGS sequence"/>
</dbReference>
<dbReference type="GO" id="GO:0033499">
    <property type="term" value="P:galactose catabolic process via UDP-galactose, Leloir pathway"/>
    <property type="evidence" value="ECO:0007669"/>
    <property type="project" value="TreeGrafter"/>
</dbReference>
<keyword evidence="7 8" id="KW-0119">Carbohydrate metabolism</keyword>
<dbReference type="Gene3D" id="2.70.98.10">
    <property type="match status" value="1"/>
</dbReference>
<proteinExistence type="inferred from homology"/>
<evidence type="ECO:0000256" key="6">
    <source>
        <dbReference type="ARBA" id="ARBA00023235"/>
    </source>
</evidence>
<dbReference type="RefSeq" id="WP_103788643.1">
    <property type="nucleotide sequence ID" value="NZ_PQVF01000005.1"/>
</dbReference>
<evidence type="ECO:0000256" key="9">
    <source>
        <dbReference type="PIRSR" id="PIRSR005096-1"/>
    </source>
</evidence>
<evidence type="ECO:0000256" key="7">
    <source>
        <dbReference type="ARBA" id="ARBA00023277"/>
    </source>
</evidence>
<evidence type="ECO:0000256" key="4">
    <source>
        <dbReference type="ARBA" id="ARBA00011245"/>
    </source>
</evidence>
<feature type="binding site" evidence="11">
    <location>
        <begin position="86"/>
        <end position="87"/>
    </location>
    <ligand>
        <name>beta-D-galactose</name>
        <dbReference type="ChEBI" id="CHEBI:27667"/>
    </ligand>
</feature>